<keyword evidence="2" id="KW-1185">Reference proteome</keyword>
<comment type="caution">
    <text evidence="1">The sequence shown here is derived from an EMBL/GenBank/DDBJ whole genome shotgun (WGS) entry which is preliminary data.</text>
</comment>
<organism evidence="1 2">
    <name type="scientific">Fusarium torulosum</name>
    <dbReference type="NCBI Taxonomy" id="33205"/>
    <lineage>
        <taxon>Eukaryota</taxon>
        <taxon>Fungi</taxon>
        <taxon>Dikarya</taxon>
        <taxon>Ascomycota</taxon>
        <taxon>Pezizomycotina</taxon>
        <taxon>Sordariomycetes</taxon>
        <taxon>Hypocreomycetidae</taxon>
        <taxon>Hypocreales</taxon>
        <taxon>Nectriaceae</taxon>
        <taxon>Fusarium</taxon>
    </lineage>
</organism>
<accession>A0AAE8MMP1</accession>
<proteinExistence type="predicted"/>
<evidence type="ECO:0000313" key="1">
    <source>
        <dbReference type="EMBL" id="SPJ88965.1"/>
    </source>
</evidence>
<dbReference type="Proteomes" id="UP001187734">
    <property type="component" value="Unassembled WGS sequence"/>
</dbReference>
<protein>
    <submittedName>
        <fullName evidence="1">Uncharacterized protein</fullName>
    </submittedName>
</protein>
<sequence>MHCLSPEQDILFPEI</sequence>
<gene>
    <name evidence="1" type="ORF">FTOL_12860</name>
</gene>
<name>A0AAE8MMP1_9HYPO</name>
<dbReference type="EMBL" id="ONZP01000660">
    <property type="protein sequence ID" value="SPJ88965.1"/>
    <property type="molecule type" value="Genomic_DNA"/>
</dbReference>
<reference evidence="1" key="1">
    <citation type="submission" date="2018-03" db="EMBL/GenBank/DDBJ databases">
        <authorList>
            <person name="Guldener U."/>
        </authorList>
    </citation>
    <scope>NUCLEOTIDE SEQUENCE</scope>
</reference>
<evidence type="ECO:0000313" key="2">
    <source>
        <dbReference type="Proteomes" id="UP001187734"/>
    </source>
</evidence>